<evidence type="ECO:0000313" key="4">
    <source>
        <dbReference type="EMBL" id="ACO47570.1"/>
    </source>
</evidence>
<keyword evidence="4" id="KW-0614">Plasmid</keyword>
<keyword evidence="5" id="KW-1185">Reference proteome</keyword>
<evidence type="ECO:0000256" key="2">
    <source>
        <dbReference type="RuleBase" id="RU003616"/>
    </source>
</evidence>
<accession>C1D2D1</accession>
<keyword evidence="4" id="KW-0346">Stress response</keyword>
<organism evidence="4 5">
    <name type="scientific">Deinococcus deserti (strain DSM 17065 / CIP 109153 / LMG 22923 / VCD115)</name>
    <dbReference type="NCBI Taxonomy" id="546414"/>
    <lineage>
        <taxon>Bacteria</taxon>
        <taxon>Thermotogati</taxon>
        <taxon>Deinococcota</taxon>
        <taxon>Deinococci</taxon>
        <taxon>Deinococcales</taxon>
        <taxon>Deinococcaceae</taxon>
        <taxon>Deinococcus</taxon>
    </lineage>
</organism>
<dbReference type="AlphaFoldDB" id="C1D2D1"/>
<dbReference type="OrthoDB" id="1806521at2"/>
<dbReference type="HOGENOM" id="CLU_046737_9_3_0"/>
<dbReference type="InterPro" id="IPR002068">
    <property type="entry name" value="A-crystallin/Hsp20_dom"/>
</dbReference>
<dbReference type="EMBL" id="CP001115">
    <property type="protein sequence ID" value="ACO47570.1"/>
    <property type="molecule type" value="Genomic_DNA"/>
</dbReference>
<dbReference type="KEGG" id="ddr:Deide_1p01285"/>
<proteinExistence type="inferred from homology"/>
<evidence type="ECO:0000313" key="5">
    <source>
        <dbReference type="Proteomes" id="UP000002208"/>
    </source>
</evidence>
<feature type="domain" description="SHSP" evidence="3">
    <location>
        <begin position="9"/>
        <end position="122"/>
    </location>
</feature>
<evidence type="ECO:0000256" key="1">
    <source>
        <dbReference type="PROSITE-ProRule" id="PRU00285"/>
    </source>
</evidence>
<dbReference type="CDD" id="cd06464">
    <property type="entry name" value="ACD_sHsps-like"/>
    <property type="match status" value="1"/>
</dbReference>
<evidence type="ECO:0000259" key="3">
    <source>
        <dbReference type="PROSITE" id="PS01031"/>
    </source>
</evidence>
<gene>
    <name evidence="4" type="ordered locus">Deide_1p01285</name>
</gene>
<dbReference type="PROSITE" id="PS01031">
    <property type="entry name" value="SHSP"/>
    <property type="match status" value="1"/>
</dbReference>
<dbReference type="Gene3D" id="2.60.40.790">
    <property type="match status" value="1"/>
</dbReference>
<reference evidence="4 5" key="1">
    <citation type="journal article" date="2009" name="PLoS Genet.">
        <title>Alliance of proteomics and genomics to unravel the specificities of Sahara bacterium Deinococcus deserti.</title>
        <authorList>
            <person name="de Groot A."/>
            <person name="Dulermo R."/>
            <person name="Ortet P."/>
            <person name="Blanchard L."/>
            <person name="Guerin P."/>
            <person name="Fernandez B."/>
            <person name="Vacherie B."/>
            <person name="Dossat C."/>
            <person name="Jolivet E."/>
            <person name="Siguier P."/>
            <person name="Chandler M."/>
            <person name="Barakat M."/>
            <person name="Dedieu A."/>
            <person name="Barbe V."/>
            <person name="Heulin T."/>
            <person name="Sommer S."/>
            <person name="Achouak W."/>
            <person name="Armengaud J."/>
        </authorList>
    </citation>
    <scope>NUCLEOTIDE SEQUENCE [LARGE SCALE GENOMIC DNA]</scope>
    <source>
        <strain evidence="5">DSM 17065 / CIP 109153 / LMG 22923 / VCD115</strain>
        <plasmid evidence="5">pDeide1</plasmid>
    </source>
</reference>
<dbReference type="Pfam" id="PF00011">
    <property type="entry name" value="HSP20"/>
    <property type="match status" value="1"/>
</dbReference>
<dbReference type="Proteomes" id="UP000002208">
    <property type="component" value="Plasmid 1"/>
</dbReference>
<protein>
    <submittedName>
        <fullName evidence="4">Putative small heat shock protein</fullName>
    </submittedName>
</protein>
<dbReference type="InterPro" id="IPR031107">
    <property type="entry name" value="Small_HSP"/>
</dbReference>
<dbReference type="PANTHER" id="PTHR11527">
    <property type="entry name" value="HEAT-SHOCK PROTEIN 20 FAMILY MEMBER"/>
    <property type="match status" value="1"/>
</dbReference>
<geneLocation type="plasmid" evidence="5">
    <name>pDeide1</name>
</geneLocation>
<sequence length="129" mass="14430">MDLFNKGPGQSSTGSNRLLLDMYETPTHVVVDLALPGVKPEDLDVQVEGLTVTIRGHYTEHQDQGTRYWYKALPDGEFLYRLTLPVKVASDEVDATLESGLLHLYLPKAPEARTRRIEIKRAGDSIAHD</sequence>
<name>C1D2D1_DEIDV</name>
<dbReference type="SUPFAM" id="SSF49764">
    <property type="entry name" value="HSP20-like chaperones"/>
    <property type="match status" value="1"/>
</dbReference>
<comment type="similarity">
    <text evidence="1 2">Belongs to the small heat shock protein (HSP20) family.</text>
</comment>
<dbReference type="InterPro" id="IPR008978">
    <property type="entry name" value="HSP20-like_chaperone"/>
</dbReference>